<evidence type="ECO:0000256" key="1">
    <source>
        <dbReference type="ARBA" id="ARBA00009437"/>
    </source>
</evidence>
<organism evidence="6 7">
    <name type="scientific">Fusibacillus kribbianus</name>
    <dbReference type="NCBI Taxonomy" id="3044208"/>
    <lineage>
        <taxon>Bacteria</taxon>
        <taxon>Bacillati</taxon>
        <taxon>Bacillota</taxon>
        <taxon>Clostridia</taxon>
        <taxon>Lachnospirales</taxon>
        <taxon>Lachnospiraceae</taxon>
        <taxon>Fusibacillus</taxon>
    </lineage>
</organism>
<evidence type="ECO:0000256" key="2">
    <source>
        <dbReference type="ARBA" id="ARBA00023015"/>
    </source>
</evidence>
<name>A0AAP4B8V4_9FIRM</name>
<dbReference type="Pfam" id="PF00126">
    <property type="entry name" value="HTH_1"/>
    <property type="match status" value="1"/>
</dbReference>
<dbReference type="RefSeq" id="WP_283230377.1">
    <property type="nucleotide sequence ID" value="NZ_JASGBQ010000005.1"/>
</dbReference>
<dbReference type="InterPro" id="IPR005119">
    <property type="entry name" value="LysR_subst-bd"/>
</dbReference>
<dbReference type="AlphaFoldDB" id="A0AAP4B8V4"/>
<keyword evidence="3" id="KW-0238">DNA-binding</keyword>
<dbReference type="GO" id="GO:0003700">
    <property type="term" value="F:DNA-binding transcription factor activity"/>
    <property type="evidence" value="ECO:0007669"/>
    <property type="project" value="InterPro"/>
</dbReference>
<feature type="domain" description="HTH lysR-type" evidence="5">
    <location>
        <begin position="1"/>
        <end position="58"/>
    </location>
</feature>
<evidence type="ECO:0000256" key="3">
    <source>
        <dbReference type="ARBA" id="ARBA00023125"/>
    </source>
</evidence>
<dbReference type="SUPFAM" id="SSF53850">
    <property type="entry name" value="Periplasmic binding protein-like II"/>
    <property type="match status" value="1"/>
</dbReference>
<dbReference type="InterPro" id="IPR000847">
    <property type="entry name" value="LysR_HTH_N"/>
</dbReference>
<keyword evidence="4" id="KW-0804">Transcription</keyword>
<dbReference type="PRINTS" id="PR00039">
    <property type="entry name" value="HTHLYSR"/>
</dbReference>
<dbReference type="GO" id="GO:0005829">
    <property type="term" value="C:cytosol"/>
    <property type="evidence" value="ECO:0007669"/>
    <property type="project" value="TreeGrafter"/>
</dbReference>
<protein>
    <submittedName>
        <fullName evidence="6">LysR family transcriptional regulator</fullName>
    </submittedName>
</protein>
<dbReference type="PROSITE" id="PS50931">
    <property type="entry name" value="HTH_LYSR"/>
    <property type="match status" value="1"/>
</dbReference>
<dbReference type="GO" id="GO:0003677">
    <property type="term" value="F:DNA binding"/>
    <property type="evidence" value="ECO:0007669"/>
    <property type="project" value="UniProtKB-KW"/>
</dbReference>
<proteinExistence type="inferred from homology"/>
<dbReference type="SUPFAM" id="SSF46785">
    <property type="entry name" value="Winged helix' DNA-binding domain"/>
    <property type="match status" value="1"/>
</dbReference>
<evidence type="ECO:0000313" key="7">
    <source>
        <dbReference type="Proteomes" id="UP001300383"/>
    </source>
</evidence>
<dbReference type="InterPro" id="IPR036390">
    <property type="entry name" value="WH_DNA-bd_sf"/>
</dbReference>
<accession>A0AAP4B8V4</accession>
<dbReference type="Pfam" id="PF03466">
    <property type="entry name" value="LysR_substrate"/>
    <property type="match status" value="1"/>
</dbReference>
<gene>
    <name evidence="6" type="ORF">QJ036_05195</name>
</gene>
<evidence type="ECO:0000256" key="4">
    <source>
        <dbReference type="ARBA" id="ARBA00023163"/>
    </source>
</evidence>
<comment type="caution">
    <text evidence="6">The sequence shown here is derived from an EMBL/GenBank/DDBJ whole genome shotgun (WGS) entry which is preliminary data.</text>
</comment>
<dbReference type="CDD" id="cd05466">
    <property type="entry name" value="PBP2_LTTR_substrate"/>
    <property type="match status" value="1"/>
</dbReference>
<dbReference type="InterPro" id="IPR050950">
    <property type="entry name" value="HTH-type_LysR_regulators"/>
</dbReference>
<dbReference type="EMBL" id="JASGBQ010000005">
    <property type="protein sequence ID" value="MDI9241874.1"/>
    <property type="molecule type" value="Genomic_DNA"/>
</dbReference>
<dbReference type="Gene3D" id="1.10.10.10">
    <property type="entry name" value="Winged helix-like DNA-binding domain superfamily/Winged helix DNA-binding domain"/>
    <property type="match status" value="1"/>
</dbReference>
<comment type="similarity">
    <text evidence="1">Belongs to the LysR transcriptional regulatory family.</text>
</comment>
<reference evidence="6 7" key="1">
    <citation type="submission" date="2023-05" db="EMBL/GenBank/DDBJ databases">
        <title>[ruminococcus] sp. nov., isolated from a pig farm feces dump.</title>
        <authorList>
            <person name="Chang Y.-H."/>
        </authorList>
    </citation>
    <scope>NUCLEOTIDE SEQUENCE [LARGE SCALE GENOMIC DNA]</scope>
    <source>
        <strain evidence="6 7">YH-rum2234</strain>
    </source>
</reference>
<keyword evidence="7" id="KW-1185">Reference proteome</keyword>
<dbReference type="Gene3D" id="3.40.190.290">
    <property type="match status" value="1"/>
</dbReference>
<evidence type="ECO:0000313" key="6">
    <source>
        <dbReference type="EMBL" id="MDI9241874.1"/>
    </source>
</evidence>
<dbReference type="InterPro" id="IPR036388">
    <property type="entry name" value="WH-like_DNA-bd_sf"/>
</dbReference>
<dbReference type="PANTHER" id="PTHR30419">
    <property type="entry name" value="HTH-TYPE TRANSCRIPTIONAL REGULATOR YBHD"/>
    <property type="match status" value="1"/>
</dbReference>
<keyword evidence="2" id="KW-0805">Transcription regulation</keyword>
<evidence type="ECO:0000259" key="5">
    <source>
        <dbReference type="PROSITE" id="PS50931"/>
    </source>
</evidence>
<dbReference type="FunFam" id="1.10.10.10:FF:000001">
    <property type="entry name" value="LysR family transcriptional regulator"/>
    <property type="match status" value="1"/>
</dbReference>
<sequence>MELRHIRYFLTVADELNFTKAAEKLAMAQPPLSRQIQDLEAELGAKLFVRKPRALQLTEEGEVFRQYAVRVMELVDKSTEDVRELKKGLQGTLYLASVDGSAPHLLSGWIAGFHKSHPHIQYNLWNGNSDDVTNRIMKGLCDLAVIMEPYNAEGLHGLKVFEEPWVAIMPADHPLVKEPGDSVSLKKLVDYDLIIPSRQSRLQEIEGWFAGIGRVPNVRCRMAHVLNAYELTSQGLGIAIYPAASRSADLYSGVVRGLRAKRIVEPEVTASYVLIWSKSRPLSHAAREFLTYIRRSVDGR</sequence>
<dbReference type="Proteomes" id="UP001300383">
    <property type="component" value="Unassembled WGS sequence"/>
</dbReference>